<dbReference type="GO" id="GO:0003995">
    <property type="term" value="F:acyl-CoA dehydrogenase activity"/>
    <property type="evidence" value="ECO:0007669"/>
    <property type="project" value="TreeGrafter"/>
</dbReference>
<dbReference type="InterPro" id="IPR009100">
    <property type="entry name" value="AcylCoA_DH/oxidase_NM_dom_sf"/>
</dbReference>
<dbReference type="STRING" id="53378.BRW65_08040"/>
<keyword evidence="2" id="KW-0274">FAD</keyword>
<comment type="similarity">
    <text evidence="4">Belongs to the HpaH/HsaA monooxygenase family.</text>
</comment>
<dbReference type="SUPFAM" id="SSF56645">
    <property type="entry name" value="Acyl-CoA dehydrogenase NM domain-like"/>
    <property type="match status" value="1"/>
</dbReference>
<evidence type="ECO:0000259" key="6">
    <source>
        <dbReference type="Pfam" id="PF08028"/>
    </source>
</evidence>
<dbReference type="InterPro" id="IPR036250">
    <property type="entry name" value="AcylCo_DH-like_C"/>
</dbReference>
<dbReference type="PIRSF" id="PIRSF016578">
    <property type="entry name" value="HsaA"/>
    <property type="match status" value="1"/>
</dbReference>
<evidence type="ECO:0008006" key="9">
    <source>
        <dbReference type="Google" id="ProtNLM"/>
    </source>
</evidence>
<feature type="domain" description="Acyl-CoA dehydrogenase C-terminal" evidence="6">
    <location>
        <begin position="241"/>
        <end position="369"/>
    </location>
</feature>
<dbReference type="GO" id="GO:0005737">
    <property type="term" value="C:cytoplasm"/>
    <property type="evidence" value="ECO:0007669"/>
    <property type="project" value="TreeGrafter"/>
</dbReference>
<dbReference type="GO" id="GO:0016712">
    <property type="term" value="F:oxidoreductase activity, acting on paired donors, with incorporation or reduction of molecular oxygen, reduced flavin or flavoprotein as one donor, and incorporation of one atom of oxygen"/>
    <property type="evidence" value="ECO:0007669"/>
    <property type="project" value="TreeGrafter"/>
</dbReference>
<keyword evidence="1" id="KW-0285">Flavoprotein</keyword>
<dbReference type="EMBL" id="MPNT01000005">
    <property type="protein sequence ID" value="OJZ74739.1"/>
    <property type="molecule type" value="Genomic_DNA"/>
</dbReference>
<accession>A0A1Q4HYI4</accession>
<dbReference type="Gene3D" id="1.10.540.10">
    <property type="entry name" value="Acyl-CoA dehydrogenase/oxidase, N-terminal domain"/>
    <property type="match status" value="1"/>
</dbReference>
<evidence type="ECO:0000259" key="5">
    <source>
        <dbReference type="Pfam" id="PF02771"/>
    </source>
</evidence>
<evidence type="ECO:0000256" key="2">
    <source>
        <dbReference type="ARBA" id="ARBA00022827"/>
    </source>
</evidence>
<reference evidence="7 8" key="1">
    <citation type="submission" date="2016-11" db="EMBL/GenBank/DDBJ databases">
        <title>Genome sequences of unsequenced Mycobacteria.</title>
        <authorList>
            <person name="Greninger A.L."/>
            <person name="Fang F."/>
            <person name="Jerome K.R."/>
        </authorList>
    </citation>
    <scope>NUCLEOTIDE SEQUENCE [LARGE SCALE GENOMIC DNA]</scope>
    <source>
        <strain evidence="7 8">M11</strain>
    </source>
</reference>
<dbReference type="Gene3D" id="2.40.110.10">
    <property type="entry name" value="Butyryl-CoA Dehydrogenase, subunit A, domain 2"/>
    <property type="match status" value="1"/>
</dbReference>
<evidence type="ECO:0000256" key="1">
    <source>
        <dbReference type="ARBA" id="ARBA00022630"/>
    </source>
</evidence>
<dbReference type="RefSeq" id="WP_073873529.1">
    <property type="nucleotide sequence ID" value="NZ_MPNT01000005.1"/>
</dbReference>
<keyword evidence="8" id="KW-1185">Reference proteome</keyword>
<dbReference type="GO" id="GO:0033539">
    <property type="term" value="P:fatty acid beta-oxidation using acyl-CoA dehydrogenase"/>
    <property type="evidence" value="ECO:0007669"/>
    <property type="project" value="TreeGrafter"/>
</dbReference>
<gene>
    <name evidence="7" type="ORF">BRW65_08040</name>
</gene>
<dbReference type="PANTHER" id="PTHR48083:SF19">
    <property type="entry name" value="FLAVIN-DEPENDENT MONOOXYGENASE, OXYGENASE SUBUNIT HSAA"/>
    <property type="match status" value="1"/>
</dbReference>
<dbReference type="InterPro" id="IPR013786">
    <property type="entry name" value="AcylCoA_DH/ox_N"/>
</dbReference>
<keyword evidence="3" id="KW-0560">Oxidoreductase</keyword>
<evidence type="ECO:0000256" key="4">
    <source>
        <dbReference type="ARBA" id="ARBA00049661"/>
    </source>
</evidence>
<dbReference type="Pfam" id="PF08028">
    <property type="entry name" value="Acyl-CoA_dh_2"/>
    <property type="match status" value="1"/>
</dbReference>
<evidence type="ECO:0000256" key="3">
    <source>
        <dbReference type="ARBA" id="ARBA00023002"/>
    </source>
</evidence>
<protein>
    <recommendedName>
        <fullName evidence="9">Acyl-CoA dehydrogenase</fullName>
    </recommendedName>
</protein>
<dbReference type="Proteomes" id="UP000186438">
    <property type="component" value="Unassembled WGS sequence"/>
</dbReference>
<dbReference type="Gene3D" id="1.20.140.10">
    <property type="entry name" value="Butyryl-CoA Dehydrogenase, subunit A, domain 3"/>
    <property type="match status" value="1"/>
</dbReference>
<dbReference type="InterPro" id="IPR050741">
    <property type="entry name" value="Acyl-CoA_dehydrogenase"/>
</dbReference>
<sequence>MTTTDEMVGPTRAELVDRATDLHPLLRAHAAWAETNRRAADEVIEAMGSAGFFRMFTPLRFGGFQTGLRTAFEVCEAVAAADASAGWLLGIGAIGAFAVAQGSEQLQQEVFGQSPDVYMAGGLTPAPARRVDGGIRVSGRWGWASGSSHAKWAALTANVLDGTEPGPYYCLAPVSEVRLEDTWHTVGMRATASNTLVGDDLFVPEHRMIFLASLLAGRVGGEPPGSTLPYVPVGTVLLLPAILGPARAALDLALDAASSKPIQYTFFAHQRDSVGVQMQIGEAELKLRTARLLSYQVADELDQFMGAGSLPDDSDRARYKATCAYASRQAIGALNILIDVHGAGSFAEASPMQRYWRDASTAARHAGLNYAVAAEVYGKDLLGVDEVVSPMV</sequence>
<dbReference type="Pfam" id="PF02771">
    <property type="entry name" value="Acyl-CoA_dh_N"/>
    <property type="match status" value="1"/>
</dbReference>
<comment type="caution">
    <text evidence="7">The sequence shown here is derived from an EMBL/GenBank/DDBJ whole genome shotgun (WGS) entry which is preliminary data.</text>
</comment>
<dbReference type="PANTHER" id="PTHR48083">
    <property type="entry name" value="MEDIUM-CHAIN SPECIFIC ACYL-COA DEHYDROGENASE, MITOCHONDRIAL-RELATED"/>
    <property type="match status" value="1"/>
</dbReference>
<feature type="domain" description="Acyl-CoA dehydrogenase/oxidase N-terminal" evidence="5">
    <location>
        <begin position="29"/>
        <end position="110"/>
    </location>
</feature>
<proteinExistence type="inferred from homology"/>
<dbReference type="InterPro" id="IPR046373">
    <property type="entry name" value="Acyl-CoA_Oxase/DH_mid-dom_sf"/>
</dbReference>
<dbReference type="InterPro" id="IPR013107">
    <property type="entry name" value="Acyl-CoA_DH_C"/>
</dbReference>
<organism evidence="7 8">
    <name type="scientific">Mycobacterium paraffinicum</name>
    <dbReference type="NCBI Taxonomy" id="53378"/>
    <lineage>
        <taxon>Bacteria</taxon>
        <taxon>Bacillati</taxon>
        <taxon>Actinomycetota</taxon>
        <taxon>Actinomycetes</taxon>
        <taxon>Mycobacteriales</taxon>
        <taxon>Mycobacteriaceae</taxon>
        <taxon>Mycobacterium</taxon>
    </lineage>
</organism>
<evidence type="ECO:0000313" key="7">
    <source>
        <dbReference type="EMBL" id="OJZ74739.1"/>
    </source>
</evidence>
<dbReference type="GO" id="GO:0050660">
    <property type="term" value="F:flavin adenine dinucleotide binding"/>
    <property type="evidence" value="ECO:0007669"/>
    <property type="project" value="InterPro"/>
</dbReference>
<evidence type="ECO:0000313" key="8">
    <source>
        <dbReference type="Proteomes" id="UP000186438"/>
    </source>
</evidence>
<name>A0A1Q4HYI4_9MYCO</name>
<dbReference type="SUPFAM" id="SSF47203">
    <property type="entry name" value="Acyl-CoA dehydrogenase C-terminal domain-like"/>
    <property type="match status" value="1"/>
</dbReference>
<dbReference type="InterPro" id="IPR037069">
    <property type="entry name" value="AcylCoA_DH/ox_N_sf"/>
</dbReference>
<dbReference type="AlphaFoldDB" id="A0A1Q4HYI4"/>